<dbReference type="InterPro" id="IPR006674">
    <property type="entry name" value="HD_domain"/>
</dbReference>
<dbReference type="PANTHER" id="PTHR35569:SF1">
    <property type="entry name" value="CYANAMIDE HYDRATASE DDI2-RELATED"/>
    <property type="match status" value="1"/>
</dbReference>
<feature type="domain" description="HD" evidence="1">
    <location>
        <begin position="65"/>
        <end position="175"/>
    </location>
</feature>
<reference evidence="2" key="1">
    <citation type="journal article" date="2022" name="bioRxiv">
        <title>Deciphering the potential niche of two novel black yeast fungi from a biological soil crust based on their genomes, phenotypes, and melanin regulation.</title>
        <authorList>
            <consortium name="DOE Joint Genome Institute"/>
            <person name="Carr E.C."/>
            <person name="Barton Q."/>
            <person name="Grambo S."/>
            <person name="Sullivan M."/>
            <person name="Renfro C.M."/>
            <person name="Kuo A."/>
            <person name="Pangilinan J."/>
            <person name="Lipzen A."/>
            <person name="Keymanesh K."/>
            <person name="Savage E."/>
            <person name="Barry K."/>
            <person name="Grigoriev I.V."/>
            <person name="Riekhof W.R."/>
            <person name="Harris S.S."/>
        </authorList>
    </citation>
    <scope>NUCLEOTIDE SEQUENCE</scope>
    <source>
        <strain evidence="2">JF 03-4F</strain>
    </source>
</reference>
<dbReference type="SUPFAM" id="SSF109604">
    <property type="entry name" value="HD-domain/PDEase-like"/>
    <property type="match status" value="1"/>
</dbReference>
<keyword evidence="3" id="KW-1185">Reference proteome</keyword>
<name>A0AAN6IF24_9EURO</name>
<dbReference type="Pfam" id="PF01966">
    <property type="entry name" value="HD"/>
    <property type="match status" value="1"/>
</dbReference>
<sequence>MAFSRDQQIKEYGWTALSCDPKEWGGIAKHNTPPVPQLCADVPLPDTPIVKAALAYVKKELPEHTFNHSMRVFYYGMAIATQQFPTWSFSPETWLLTCLFHDIATIDKHTHGTLMSFEFYGGILALDVLKNQCDCPASQAESVAEAIIRHQDPVEVGTITTVGLLVPLATQFDNMAYRADYVHADTIKDVVKHYPRRNWSKCFSTKIREEVSVKPWCHTTASTEKFPHDVEHNALMEPYDGLF</sequence>
<dbReference type="Proteomes" id="UP001203852">
    <property type="component" value="Unassembled WGS sequence"/>
</dbReference>
<proteinExistence type="predicted"/>
<dbReference type="InterPro" id="IPR017771">
    <property type="entry name" value="Cyanamide_hydratase_HD"/>
</dbReference>
<dbReference type="InterPro" id="IPR003607">
    <property type="entry name" value="HD/PDEase_dom"/>
</dbReference>
<dbReference type="EMBL" id="MU404354">
    <property type="protein sequence ID" value="KAI1613134.1"/>
    <property type="molecule type" value="Genomic_DNA"/>
</dbReference>
<evidence type="ECO:0000313" key="3">
    <source>
        <dbReference type="Proteomes" id="UP001203852"/>
    </source>
</evidence>
<evidence type="ECO:0000313" key="2">
    <source>
        <dbReference type="EMBL" id="KAI1613134.1"/>
    </source>
</evidence>
<organism evidence="2 3">
    <name type="scientific">Exophiala viscosa</name>
    <dbReference type="NCBI Taxonomy" id="2486360"/>
    <lineage>
        <taxon>Eukaryota</taxon>
        <taxon>Fungi</taxon>
        <taxon>Dikarya</taxon>
        <taxon>Ascomycota</taxon>
        <taxon>Pezizomycotina</taxon>
        <taxon>Eurotiomycetes</taxon>
        <taxon>Chaetothyriomycetidae</taxon>
        <taxon>Chaetothyriales</taxon>
        <taxon>Herpotrichiellaceae</taxon>
        <taxon>Exophiala</taxon>
    </lineage>
</organism>
<protein>
    <submittedName>
        <fullName evidence="2">Cyanamide hydratase</fullName>
    </submittedName>
</protein>
<evidence type="ECO:0000259" key="1">
    <source>
        <dbReference type="PROSITE" id="PS51831"/>
    </source>
</evidence>
<dbReference type="PROSITE" id="PS51831">
    <property type="entry name" value="HD"/>
    <property type="match status" value="1"/>
</dbReference>
<comment type="caution">
    <text evidence="2">The sequence shown here is derived from an EMBL/GenBank/DDBJ whole genome shotgun (WGS) entry which is preliminary data.</text>
</comment>
<gene>
    <name evidence="2" type="ORF">EDD36DRAFT_255828</name>
</gene>
<dbReference type="CDD" id="cd00077">
    <property type="entry name" value="HDc"/>
    <property type="match status" value="1"/>
</dbReference>
<dbReference type="AlphaFoldDB" id="A0AAN6IF24"/>
<dbReference type="NCBIfam" id="TIGR03401">
    <property type="entry name" value="cyanamide_fam"/>
    <property type="match status" value="1"/>
</dbReference>
<dbReference type="Gene3D" id="1.10.3210.10">
    <property type="entry name" value="Hypothetical protein af1432"/>
    <property type="match status" value="1"/>
</dbReference>
<dbReference type="SMART" id="SM00471">
    <property type="entry name" value="HDc"/>
    <property type="match status" value="1"/>
</dbReference>
<accession>A0AAN6IF24</accession>
<dbReference type="PANTHER" id="PTHR35569">
    <property type="entry name" value="CYANAMIDE HYDRATASE DDI2-RELATED"/>
    <property type="match status" value="1"/>
</dbReference>